<gene>
    <name evidence="9" type="ORF">Ptr86124_012927</name>
    <name evidence="8" type="ORF">PtrM4_038000</name>
</gene>
<evidence type="ECO:0000256" key="5">
    <source>
        <dbReference type="SAM" id="MobiDB-lite"/>
    </source>
</evidence>
<feature type="transmembrane region" description="Helical" evidence="6">
    <location>
        <begin position="426"/>
        <end position="452"/>
    </location>
</feature>
<feature type="domain" description="Major facilitator superfamily (MFS) profile" evidence="7">
    <location>
        <begin position="66"/>
        <end position="513"/>
    </location>
</feature>
<accession>A0A2W1FUP3</accession>
<reference evidence="9" key="3">
    <citation type="journal article" date="2022" name="bioRxiv">
        <title>A global pangenome for the wheat fungal pathogen Pyrenophora tritici-repentis and prediction of effector protein structural homology.</title>
        <authorList>
            <person name="Moolhuijzen P."/>
            <person name="See P.T."/>
            <person name="Shi G."/>
            <person name="Powell H.R."/>
            <person name="Cockram J."/>
            <person name="Jorgensen L.N."/>
            <person name="Benslimane H."/>
            <person name="Strelkov S.E."/>
            <person name="Turner J."/>
            <person name="Liu Z."/>
            <person name="Moffat C.S."/>
        </authorList>
    </citation>
    <scope>NUCLEOTIDE SEQUENCE</scope>
    <source>
        <strain evidence="9">86-124</strain>
    </source>
</reference>
<feature type="transmembrane region" description="Helical" evidence="6">
    <location>
        <begin position="353"/>
        <end position="374"/>
    </location>
</feature>
<feature type="region of interest" description="Disordered" evidence="5">
    <location>
        <begin position="1"/>
        <end position="50"/>
    </location>
</feature>
<dbReference type="InterPro" id="IPR020846">
    <property type="entry name" value="MFS_dom"/>
</dbReference>
<dbReference type="EMBL" id="NRDI02000028">
    <property type="protein sequence ID" value="KAI1508206.1"/>
    <property type="molecule type" value="Genomic_DNA"/>
</dbReference>
<dbReference type="GO" id="GO:0005886">
    <property type="term" value="C:plasma membrane"/>
    <property type="evidence" value="ECO:0007669"/>
    <property type="project" value="TreeGrafter"/>
</dbReference>
<evidence type="ECO:0000259" key="7">
    <source>
        <dbReference type="PROSITE" id="PS50850"/>
    </source>
</evidence>
<dbReference type="Pfam" id="PF07690">
    <property type="entry name" value="MFS_1"/>
    <property type="match status" value="1"/>
</dbReference>
<evidence type="ECO:0000256" key="2">
    <source>
        <dbReference type="ARBA" id="ARBA00022692"/>
    </source>
</evidence>
<evidence type="ECO:0000313" key="8">
    <source>
        <dbReference type="EMBL" id="KAF7579560.1"/>
    </source>
</evidence>
<evidence type="ECO:0000256" key="3">
    <source>
        <dbReference type="ARBA" id="ARBA00022989"/>
    </source>
</evidence>
<dbReference type="EMBL" id="NQIK02000001">
    <property type="protein sequence ID" value="KAF7579560.1"/>
    <property type="molecule type" value="Genomic_DNA"/>
</dbReference>
<dbReference type="GO" id="GO:0022857">
    <property type="term" value="F:transmembrane transporter activity"/>
    <property type="evidence" value="ECO:0007669"/>
    <property type="project" value="InterPro"/>
</dbReference>
<feature type="transmembrane region" description="Helical" evidence="6">
    <location>
        <begin position="102"/>
        <end position="121"/>
    </location>
</feature>
<feature type="compositionally biased region" description="Basic and acidic residues" evidence="5">
    <location>
        <begin position="21"/>
        <end position="37"/>
    </location>
</feature>
<evidence type="ECO:0000256" key="4">
    <source>
        <dbReference type="ARBA" id="ARBA00023136"/>
    </source>
</evidence>
<feature type="transmembrane region" description="Helical" evidence="6">
    <location>
        <begin position="219"/>
        <end position="241"/>
    </location>
</feature>
<dbReference type="PROSITE" id="PS00216">
    <property type="entry name" value="SUGAR_TRANSPORT_1"/>
    <property type="match status" value="1"/>
</dbReference>
<dbReference type="OrthoDB" id="2585655at2759"/>
<dbReference type="PANTHER" id="PTHR23502">
    <property type="entry name" value="MAJOR FACILITATOR SUPERFAMILY"/>
    <property type="match status" value="1"/>
</dbReference>
<feature type="transmembrane region" description="Helical" evidence="6">
    <location>
        <begin position="491"/>
        <end position="514"/>
    </location>
</feature>
<comment type="subcellular location">
    <subcellularLocation>
        <location evidence="1">Membrane</location>
        <topology evidence="1">Multi-pass membrane protein</topology>
    </subcellularLocation>
</comment>
<reference evidence="11" key="4">
    <citation type="journal article" date="2022" name="Microb. Genom.">
        <title>A global pangenome for the wheat fungal pathogen Pyrenophora tritici-repentis and prediction of effector protein structural homology.</title>
        <authorList>
            <person name="Moolhuijzen P.M."/>
            <person name="See P.T."/>
            <person name="Shi G."/>
            <person name="Powell H.R."/>
            <person name="Cockram J."/>
            <person name="Jorgensen L.N."/>
            <person name="Benslimane H."/>
            <person name="Strelkov S.E."/>
            <person name="Turner J."/>
            <person name="Liu Z."/>
            <person name="Moffat C.S."/>
        </authorList>
    </citation>
    <scope>NUCLEOTIDE SEQUENCE [LARGE SCALE GENOMIC DNA]</scope>
</reference>
<keyword evidence="3 6" id="KW-1133">Transmembrane helix</keyword>
<feature type="transmembrane region" description="Helical" evidence="6">
    <location>
        <begin position="158"/>
        <end position="180"/>
    </location>
</feature>
<evidence type="ECO:0000256" key="6">
    <source>
        <dbReference type="SAM" id="Phobius"/>
    </source>
</evidence>
<dbReference type="InterPro" id="IPR011701">
    <property type="entry name" value="MFS"/>
</dbReference>
<protein>
    <submittedName>
        <fullName evidence="8">MFS-1 multi-domain protein</fullName>
    </submittedName>
</protein>
<feature type="transmembrane region" description="Helical" evidence="6">
    <location>
        <begin position="399"/>
        <end position="420"/>
    </location>
</feature>
<evidence type="ECO:0000256" key="1">
    <source>
        <dbReference type="ARBA" id="ARBA00004141"/>
    </source>
</evidence>
<comment type="caution">
    <text evidence="8">The sequence shown here is derived from an EMBL/GenBank/DDBJ whole genome shotgun (WGS) entry which is preliminary data.</text>
</comment>
<name>A0A2W1FUP3_9PLEO</name>
<reference evidence="9" key="2">
    <citation type="submission" date="2021-05" db="EMBL/GenBank/DDBJ databases">
        <authorList>
            <person name="Moolhuijzen P.M."/>
            <person name="Moffat C.S."/>
        </authorList>
    </citation>
    <scope>NUCLEOTIDE SEQUENCE</scope>
    <source>
        <strain evidence="9">86-124</strain>
    </source>
</reference>
<sequence>MGWGVLESSRAACPRGTSRVGVKDTSEDKVQELDTSKRSGGVVLAPQPSDDPNDPLNWTLKWKALHLFVLCFGSAVTNAQTTMLTPGLEPLTEQYNSNGGDISTWVVTAPTFWTSFGAFIVVAGSDVWGRRPFYVYSVALLAIANFAAEISSTFPMLAIARTAGGLLSAPLFTLLTATIADLFFQHQRGRSIAVWNVLLNSGAQVGSVFAGFVTDAFGVSANFLITGILYTALIPVFYFTIFESAYFNRKTDDVTTINVKADKLSNEWDQEDLKASVRPEKYTFKQNLAMSRGRLSNKSFFKGMVKPLGLITSPIVIYSCFLNAVVFLFLVGVSTFMSILLSAPPYDLTPSQIGLTNLPVFVVGLITGPLFGWMSDASVAFMGRHNGTSKGMAEPEFRLVLLLVATPIAMVGLLGLGLAFQNNLKFVWIVVWMVVTNVGSLSGIQIAISYVIDCHPEHSAQAFATINIISAAIVTVGINPIIGMLDTVGPFFVFASMAGVAAVVTVMALPMYVFGKKIRAWYEQAPWAQRLLD</sequence>
<dbReference type="OMA" id="TAPTFWT"/>
<feature type="transmembrane region" description="Helical" evidence="6">
    <location>
        <begin position="64"/>
        <end position="82"/>
    </location>
</feature>
<keyword evidence="2 6" id="KW-0812">Transmembrane</keyword>
<dbReference type="GO" id="GO:0042908">
    <property type="term" value="P:xenobiotic transport"/>
    <property type="evidence" value="ECO:0007669"/>
    <property type="project" value="UniProtKB-ARBA"/>
</dbReference>
<feature type="transmembrane region" description="Helical" evidence="6">
    <location>
        <begin position="192"/>
        <end position="213"/>
    </location>
</feature>
<reference evidence="8" key="1">
    <citation type="journal article" date="2018" name="BMC Genomics">
        <title>Comparative genomics of the wheat fungal pathogen Pyrenophora tritici-repentis reveals chromosomal variations and genome plasticity.</title>
        <authorList>
            <person name="Moolhuijzen P."/>
            <person name="See P.T."/>
            <person name="Hane J.K."/>
            <person name="Shi G."/>
            <person name="Liu Z."/>
            <person name="Oliver R.P."/>
            <person name="Moffat C.S."/>
        </authorList>
    </citation>
    <scope>NUCLEOTIDE SEQUENCE [LARGE SCALE GENOMIC DNA]</scope>
    <source>
        <strain evidence="8">M4</strain>
    </source>
</reference>
<dbReference type="PANTHER" id="PTHR23502:SF20">
    <property type="entry name" value="TRANSPORTER, PUTATIVE (AFU_ORTHOLOGUE AFUA_6G13880)-RELATED"/>
    <property type="match status" value="1"/>
</dbReference>
<feature type="transmembrane region" description="Helical" evidence="6">
    <location>
        <begin position="133"/>
        <end position="152"/>
    </location>
</feature>
<dbReference type="Gene3D" id="1.20.1250.20">
    <property type="entry name" value="MFS general substrate transporter like domains"/>
    <property type="match status" value="1"/>
</dbReference>
<dbReference type="GO" id="GO:0140115">
    <property type="term" value="P:export across plasma membrane"/>
    <property type="evidence" value="ECO:0007669"/>
    <property type="project" value="UniProtKB-ARBA"/>
</dbReference>
<organism evidence="8 10">
    <name type="scientific">Pyrenophora tritici-repentis</name>
    <dbReference type="NCBI Taxonomy" id="45151"/>
    <lineage>
        <taxon>Eukaryota</taxon>
        <taxon>Fungi</taxon>
        <taxon>Dikarya</taxon>
        <taxon>Ascomycota</taxon>
        <taxon>Pezizomycotina</taxon>
        <taxon>Dothideomycetes</taxon>
        <taxon>Pleosporomycetidae</taxon>
        <taxon>Pleosporales</taxon>
        <taxon>Pleosporineae</taxon>
        <taxon>Pleosporaceae</taxon>
        <taxon>Pyrenophora</taxon>
    </lineage>
</organism>
<dbReference type="Proteomes" id="UP000245464">
    <property type="component" value="Chromosome 1"/>
</dbReference>
<dbReference type="PROSITE" id="PS50850">
    <property type="entry name" value="MFS"/>
    <property type="match status" value="1"/>
</dbReference>
<dbReference type="SUPFAM" id="SSF103473">
    <property type="entry name" value="MFS general substrate transporter"/>
    <property type="match status" value="1"/>
</dbReference>
<dbReference type="Proteomes" id="UP000249757">
    <property type="component" value="Unassembled WGS sequence"/>
</dbReference>
<proteinExistence type="predicted"/>
<evidence type="ECO:0000313" key="11">
    <source>
        <dbReference type="Proteomes" id="UP000249757"/>
    </source>
</evidence>
<feature type="transmembrane region" description="Helical" evidence="6">
    <location>
        <begin position="464"/>
        <end position="485"/>
    </location>
</feature>
<keyword evidence="4 6" id="KW-0472">Membrane</keyword>
<dbReference type="InterPro" id="IPR036259">
    <property type="entry name" value="MFS_trans_sf"/>
</dbReference>
<dbReference type="InterPro" id="IPR005829">
    <property type="entry name" value="Sugar_transporter_CS"/>
</dbReference>
<dbReference type="AlphaFoldDB" id="A0A2W1FUP3"/>
<evidence type="ECO:0000313" key="9">
    <source>
        <dbReference type="EMBL" id="KAI1508206.1"/>
    </source>
</evidence>
<keyword evidence="11" id="KW-1185">Reference proteome</keyword>
<evidence type="ECO:0000313" key="10">
    <source>
        <dbReference type="Proteomes" id="UP000245464"/>
    </source>
</evidence>
<feature type="transmembrane region" description="Helical" evidence="6">
    <location>
        <begin position="308"/>
        <end position="341"/>
    </location>
</feature>